<proteinExistence type="predicted"/>
<dbReference type="InterPro" id="IPR010359">
    <property type="entry name" value="IrrE_HExxH"/>
</dbReference>
<accession>A0AAU7DZP2</accession>
<gene>
    <name evidence="2" type="ORF">V5R04_05760</name>
</gene>
<protein>
    <submittedName>
        <fullName evidence="2">ImmA/IrrE family metallo-endopeptidase</fullName>
    </submittedName>
</protein>
<dbReference type="Gene3D" id="1.10.10.2910">
    <property type="match status" value="1"/>
</dbReference>
<organism evidence="2">
    <name type="scientific">Jonesiaceae bacterium BS-20</name>
    <dbReference type="NCBI Taxonomy" id="3120821"/>
    <lineage>
        <taxon>Bacteria</taxon>
        <taxon>Bacillati</taxon>
        <taxon>Actinomycetota</taxon>
        <taxon>Actinomycetes</taxon>
        <taxon>Micrococcales</taxon>
        <taxon>Jonesiaceae</taxon>
    </lineage>
</organism>
<reference evidence="2" key="1">
    <citation type="submission" date="2024-02" db="EMBL/GenBank/DDBJ databases">
        <title>Tomenella chthoni gen. nov. sp. nov., a member of the family Jonesiaceae isolated from bat guano.</title>
        <authorList>
            <person name="Miller S.L."/>
            <person name="King J."/>
            <person name="Sankaranarayanan K."/>
            <person name="Lawson P.A."/>
        </authorList>
    </citation>
    <scope>NUCLEOTIDE SEQUENCE</scope>
    <source>
        <strain evidence="2">BS-20</strain>
    </source>
</reference>
<dbReference type="Pfam" id="PF06114">
    <property type="entry name" value="Peptidase_M78"/>
    <property type="match status" value="1"/>
</dbReference>
<evidence type="ECO:0000313" key="2">
    <source>
        <dbReference type="EMBL" id="XBH22725.1"/>
    </source>
</evidence>
<evidence type="ECO:0000259" key="1">
    <source>
        <dbReference type="Pfam" id="PF06114"/>
    </source>
</evidence>
<feature type="domain" description="IrrE N-terminal-like" evidence="1">
    <location>
        <begin position="9"/>
        <end position="112"/>
    </location>
</feature>
<dbReference type="AlphaFoldDB" id="A0AAU7DZP2"/>
<dbReference type="EMBL" id="CP146203">
    <property type="protein sequence ID" value="XBH22725.1"/>
    <property type="molecule type" value="Genomic_DNA"/>
</dbReference>
<sequence length="122" mass="13671">MIDLITLARRQGFHVEFLPLAEYDGLLLSGGNILVDSGITERRQRETIAHELGYAYYGHSHGAEHDDEIYERQANSFAARLLVDPVEYAIAESLHPHPGAIAKELGVSQYLVELRQTQLQSV</sequence>
<name>A0AAU7DZP2_9MICO</name>